<protein>
    <submittedName>
        <fullName evidence="2">Uncharacterized protein</fullName>
    </submittedName>
</protein>
<proteinExistence type="predicted"/>
<name>A2S5B3_BURM9</name>
<gene>
    <name evidence="2" type="ordered locus">BMA10229_A1147</name>
</gene>
<evidence type="ECO:0000256" key="1">
    <source>
        <dbReference type="SAM" id="MobiDB-lite"/>
    </source>
</evidence>
<accession>A2S5B3</accession>
<reference evidence="2 3" key="1">
    <citation type="submission" date="2007-01" db="EMBL/GenBank/DDBJ databases">
        <authorList>
            <person name="DeShazer D."/>
            <person name="Woods D.E."/>
            <person name="Nierman W.C."/>
        </authorList>
    </citation>
    <scope>NUCLEOTIDE SEQUENCE [LARGE SCALE GENOMIC DNA]</scope>
    <source>
        <strain evidence="2 3">NCTC 10229</strain>
    </source>
</reference>
<dbReference type="HOGENOM" id="CLU_1764572_0_0_4"/>
<dbReference type="Proteomes" id="UP000002283">
    <property type="component" value="Chromosome I"/>
</dbReference>
<evidence type="ECO:0000313" key="3">
    <source>
        <dbReference type="Proteomes" id="UP000002283"/>
    </source>
</evidence>
<sequence length="147" mass="14667">MQLSGPSGGHALARAAEPAAARTETARRIRVRATARSPSRRATVAAMASAAAAAGSSGWTAITTPAVDGTGGAAARALTSFAAECSVSNLRSVSASASASATSKHVQSAAATITRIGSPTKTARAHGLARRYHRGIPTPVPVLEAPR</sequence>
<evidence type="ECO:0000313" key="2">
    <source>
        <dbReference type="EMBL" id="ABN01264.1"/>
    </source>
</evidence>
<dbReference type="KEGG" id="bml:BMA10229_A1147"/>
<dbReference type="EMBL" id="CP000546">
    <property type="protein sequence ID" value="ABN01264.1"/>
    <property type="molecule type" value="Genomic_DNA"/>
</dbReference>
<dbReference type="AlphaFoldDB" id="A2S5B3"/>
<feature type="region of interest" description="Disordered" evidence="1">
    <location>
        <begin position="1"/>
        <end position="28"/>
    </location>
</feature>
<feature type="compositionally biased region" description="Low complexity" evidence="1">
    <location>
        <begin position="11"/>
        <end position="23"/>
    </location>
</feature>
<organism evidence="2 3">
    <name type="scientific">Burkholderia mallei (strain NCTC 10229)</name>
    <dbReference type="NCBI Taxonomy" id="412022"/>
    <lineage>
        <taxon>Bacteria</taxon>
        <taxon>Pseudomonadati</taxon>
        <taxon>Pseudomonadota</taxon>
        <taxon>Betaproteobacteria</taxon>
        <taxon>Burkholderiales</taxon>
        <taxon>Burkholderiaceae</taxon>
        <taxon>Burkholderia</taxon>
        <taxon>pseudomallei group</taxon>
    </lineage>
</organism>